<feature type="domain" description="YncI copper-binding" evidence="2">
    <location>
        <begin position="29"/>
        <end position="171"/>
    </location>
</feature>
<feature type="chain" id="PRO_5047469936" evidence="1">
    <location>
        <begin position="29"/>
        <end position="215"/>
    </location>
</feature>
<dbReference type="EMBL" id="CP113836">
    <property type="protein sequence ID" value="WAL65434.1"/>
    <property type="molecule type" value="Genomic_DNA"/>
</dbReference>
<dbReference type="InterPro" id="IPR012533">
    <property type="entry name" value="YcnI-copper_dom"/>
</dbReference>
<evidence type="ECO:0000256" key="1">
    <source>
        <dbReference type="SAM" id="SignalP"/>
    </source>
</evidence>
<feature type="signal peptide" evidence="1">
    <location>
        <begin position="1"/>
        <end position="28"/>
    </location>
</feature>
<dbReference type="Gene3D" id="2.60.40.2230">
    <property type="entry name" value="Uncharacterised protein YcnI-like PF07987, DUF1775"/>
    <property type="match status" value="1"/>
</dbReference>
<dbReference type="RefSeq" id="WP_268755591.1">
    <property type="nucleotide sequence ID" value="NZ_CP113836.1"/>
</dbReference>
<keyword evidence="1" id="KW-0732">Signal</keyword>
<evidence type="ECO:0000259" key="2">
    <source>
        <dbReference type="Pfam" id="PF07987"/>
    </source>
</evidence>
<sequence>MSGVHRKLAAAGVLGVAGALLLPGIAAAHVSVTPNTVQDGQSARVTFRVPNERDDASTVRVELVLPADHPITGVSVGQVPGWTVTVQKQKLATPVSTSDGSVTEAVSSVVWQGGSIPPDQFAEFPVSLGKLPPGQLVVKALQTYSDGQVVRWIDGPEAGADAAHPAPTVTVATPAPAAAPKSESSADWPARVLGGAGILTALVTLALRRRSTPGA</sequence>
<dbReference type="Pfam" id="PF07987">
    <property type="entry name" value="DUF1775"/>
    <property type="match status" value="1"/>
</dbReference>
<proteinExistence type="predicted"/>
<reference evidence="3" key="1">
    <citation type="submission" date="2022-11" db="EMBL/GenBank/DDBJ databases">
        <authorList>
            <person name="Mo P."/>
        </authorList>
    </citation>
    <scope>NUCLEOTIDE SEQUENCE</scope>
    <source>
        <strain evidence="3">HUAS 11-8</strain>
    </source>
</reference>
<evidence type="ECO:0000313" key="4">
    <source>
        <dbReference type="Proteomes" id="UP001163203"/>
    </source>
</evidence>
<evidence type="ECO:0000313" key="3">
    <source>
        <dbReference type="EMBL" id="WAL65434.1"/>
    </source>
</evidence>
<dbReference type="CDD" id="cd08545">
    <property type="entry name" value="YcnI_like"/>
    <property type="match status" value="1"/>
</dbReference>
<accession>A0ABY7AZH1</accession>
<organism evidence="3 4">
    <name type="scientific">Amycolatopsis cynarae</name>
    <dbReference type="NCBI Taxonomy" id="2995223"/>
    <lineage>
        <taxon>Bacteria</taxon>
        <taxon>Bacillati</taxon>
        <taxon>Actinomycetota</taxon>
        <taxon>Actinomycetes</taxon>
        <taxon>Pseudonocardiales</taxon>
        <taxon>Pseudonocardiaceae</taxon>
        <taxon>Amycolatopsis</taxon>
    </lineage>
</organism>
<gene>
    <name evidence="3" type="ORF">ORV05_31845</name>
</gene>
<protein>
    <submittedName>
        <fullName evidence="3">YcnI family protein</fullName>
    </submittedName>
</protein>
<keyword evidence="4" id="KW-1185">Reference proteome</keyword>
<name>A0ABY7AZH1_9PSEU</name>
<dbReference type="InterPro" id="IPR038507">
    <property type="entry name" value="YcnI-like_sf"/>
</dbReference>
<dbReference type="Proteomes" id="UP001163203">
    <property type="component" value="Chromosome"/>
</dbReference>